<organism evidence="1">
    <name type="scientific">marine sediment metagenome</name>
    <dbReference type="NCBI Taxonomy" id="412755"/>
    <lineage>
        <taxon>unclassified sequences</taxon>
        <taxon>metagenomes</taxon>
        <taxon>ecological metagenomes</taxon>
    </lineage>
</organism>
<sequence length="130" mass="14489">MSSAIGLAVLAFGLTCLVYQLGRRKASASRMWRSRLSNQSDSHPQTKDNLTEQLVQRHWAGGVSYRLDDERAMALAELVCKISDRGYGDDEIPSVLRDPEVLEQFGFTPDMTHLVAALRVVRRRISEAAG</sequence>
<dbReference type="EMBL" id="LAZR01000342">
    <property type="protein sequence ID" value="KKN73538.1"/>
    <property type="molecule type" value="Genomic_DNA"/>
</dbReference>
<gene>
    <name evidence="1" type="ORF">LCGC14_0399840</name>
</gene>
<reference evidence="1" key="1">
    <citation type="journal article" date="2015" name="Nature">
        <title>Complex archaea that bridge the gap between prokaryotes and eukaryotes.</title>
        <authorList>
            <person name="Spang A."/>
            <person name="Saw J.H."/>
            <person name="Jorgensen S.L."/>
            <person name="Zaremba-Niedzwiedzka K."/>
            <person name="Martijn J."/>
            <person name="Lind A.E."/>
            <person name="van Eijk R."/>
            <person name="Schleper C."/>
            <person name="Guy L."/>
            <person name="Ettema T.J."/>
        </authorList>
    </citation>
    <scope>NUCLEOTIDE SEQUENCE</scope>
</reference>
<evidence type="ECO:0000313" key="1">
    <source>
        <dbReference type="EMBL" id="KKN73538.1"/>
    </source>
</evidence>
<protein>
    <submittedName>
        <fullName evidence="1">Uncharacterized protein</fullName>
    </submittedName>
</protein>
<dbReference type="AlphaFoldDB" id="A0A0F9W669"/>
<name>A0A0F9W669_9ZZZZ</name>
<accession>A0A0F9W669</accession>
<comment type="caution">
    <text evidence="1">The sequence shown here is derived from an EMBL/GenBank/DDBJ whole genome shotgun (WGS) entry which is preliminary data.</text>
</comment>
<proteinExistence type="predicted"/>